<dbReference type="SUPFAM" id="SSF56112">
    <property type="entry name" value="Protein kinase-like (PK-like)"/>
    <property type="match status" value="1"/>
</dbReference>
<evidence type="ECO:0000256" key="3">
    <source>
        <dbReference type="ARBA" id="ARBA00022741"/>
    </source>
</evidence>
<evidence type="ECO:0000313" key="8">
    <source>
        <dbReference type="EMBL" id="CAD7697056.1"/>
    </source>
</evidence>
<reference evidence="8" key="1">
    <citation type="submission" date="2020-12" db="EMBL/GenBank/DDBJ databases">
        <authorList>
            <person name="Iha C."/>
        </authorList>
    </citation>
    <scope>NUCLEOTIDE SEQUENCE</scope>
</reference>
<dbReference type="Gene3D" id="1.10.510.10">
    <property type="entry name" value="Transferase(Phosphotransferase) domain 1"/>
    <property type="match status" value="1"/>
</dbReference>
<proteinExistence type="predicted"/>
<evidence type="ECO:0000256" key="1">
    <source>
        <dbReference type="ARBA" id="ARBA00022527"/>
    </source>
</evidence>
<keyword evidence="9" id="KW-1185">Reference proteome</keyword>
<keyword evidence="3" id="KW-0547">Nucleotide-binding</keyword>
<keyword evidence="4" id="KW-0418">Kinase</keyword>
<dbReference type="InterPro" id="IPR008271">
    <property type="entry name" value="Ser/Thr_kinase_AS"/>
</dbReference>
<dbReference type="AlphaFoldDB" id="A0A8S1IPI6"/>
<dbReference type="Proteomes" id="UP000708148">
    <property type="component" value="Unassembled WGS sequence"/>
</dbReference>
<evidence type="ECO:0000256" key="6">
    <source>
        <dbReference type="SAM" id="MobiDB-lite"/>
    </source>
</evidence>
<feature type="region of interest" description="Disordered" evidence="6">
    <location>
        <begin position="25"/>
        <end position="47"/>
    </location>
</feature>
<dbReference type="SMART" id="SM00220">
    <property type="entry name" value="S_TKc"/>
    <property type="match status" value="1"/>
</dbReference>
<protein>
    <recommendedName>
        <fullName evidence="7">Protein kinase domain-containing protein</fullName>
    </recommendedName>
</protein>
<evidence type="ECO:0000256" key="5">
    <source>
        <dbReference type="ARBA" id="ARBA00022840"/>
    </source>
</evidence>
<dbReference type="InterPro" id="IPR011009">
    <property type="entry name" value="Kinase-like_dom_sf"/>
</dbReference>
<dbReference type="PROSITE" id="PS50011">
    <property type="entry name" value="PROTEIN_KINASE_DOM"/>
    <property type="match status" value="1"/>
</dbReference>
<dbReference type="GO" id="GO:0005524">
    <property type="term" value="F:ATP binding"/>
    <property type="evidence" value="ECO:0007669"/>
    <property type="project" value="UniProtKB-KW"/>
</dbReference>
<gene>
    <name evidence="8" type="ORF">OSTQU699_LOCUS2417</name>
</gene>
<evidence type="ECO:0000259" key="7">
    <source>
        <dbReference type="PROSITE" id="PS50011"/>
    </source>
</evidence>
<dbReference type="EMBL" id="CAJHUC010000596">
    <property type="protein sequence ID" value="CAD7697056.1"/>
    <property type="molecule type" value="Genomic_DNA"/>
</dbReference>
<comment type="caution">
    <text evidence="8">The sequence shown here is derived from an EMBL/GenBank/DDBJ whole genome shotgun (WGS) entry which is preliminary data.</text>
</comment>
<evidence type="ECO:0000256" key="4">
    <source>
        <dbReference type="ARBA" id="ARBA00022777"/>
    </source>
</evidence>
<keyword evidence="2" id="KW-0808">Transferase</keyword>
<dbReference type="InterPro" id="IPR050205">
    <property type="entry name" value="CDPK_Ser/Thr_kinases"/>
</dbReference>
<dbReference type="InterPro" id="IPR000719">
    <property type="entry name" value="Prot_kinase_dom"/>
</dbReference>
<dbReference type="OrthoDB" id="68483at2759"/>
<keyword evidence="1" id="KW-0723">Serine/threonine-protein kinase</keyword>
<evidence type="ECO:0000313" key="9">
    <source>
        <dbReference type="Proteomes" id="UP000708148"/>
    </source>
</evidence>
<keyword evidence="5" id="KW-0067">ATP-binding</keyword>
<name>A0A8S1IPI6_9CHLO</name>
<feature type="domain" description="Protein kinase" evidence="7">
    <location>
        <begin position="94"/>
        <end position="369"/>
    </location>
</feature>
<dbReference type="PANTHER" id="PTHR24349">
    <property type="entry name" value="SERINE/THREONINE-PROTEIN KINASE"/>
    <property type="match status" value="1"/>
</dbReference>
<sequence>MRGGLTTEGSAAGLLAAHAVKGPLHAPRHGFERGAGRTAAGHGSPRCRGAHSAIVSAIGRDFSPVGDSAGSEFSDVGAGEDDVLEWRHDFNERFLVGDVIGEGNQGLVRKAVDRETGNVAAVKVLARVAGAGGMSAVEEKKVRSEARFLRRLQSCPAVARMFGAYEDDEHVYIVMEQLDAGSMADGLEEAGRFSEREAAELMSAVFGFLAHSHDQGIFYGDVKPANFMLGSSPCQDCRHHCSSGRLRGLAVKAIDFGTCQQRIPGIHFRKMAGSPMYMAPEVRLGRYDVEADLWSAGVMLFQLLSGRLPFAKYDDTGELTDAGRHLGFSFEGDLWAGVSAEAKDLITKLLVRIPTQRISARASLDHSWFQKALGPEESYVVGKETSSIVVAPKMRSVAAKVEPL</sequence>
<dbReference type="GO" id="GO:0004674">
    <property type="term" value="F:protein serine/threonine kinase activity"/>
    <property type="evidence" value="ECO:0007669"/>
    <property type="project" value="UniProtKB-KW"/>
</dbReference>
<accession>A0A8S1IPI6</accession>
<evidence type="ECO:0000256" key="2">
    <source>
        <dbReference type="ARBA" id="ARBA00022679"/>
    </source>
</evidence>
<dbReference type="PROSITE" id="PS00108">
    <property type="entry name" value="PROTEIN_KINASE_ST"/>
    <property type="match status" value="1"/>
</dbReference>
<dbReference type="Pfam" id="PF00069">
    <property type="entry name" value="Pkinase"/>
    <property type="match status" value="1"/>
</dbReference>
<organism evidence="8 9">
    <name type="scientific">Ostreobium quekettii</name>
    <dbReference type="NCBI Taxonomy" id="121088"/>
    <lineage>
        <taxon>Eukaryota</taxon>
        <taxon>Viridiplantae</taxon>
        <taxon>Chlorophyta</taxon>
        <taxon>core chlorophytes</taxon>
        <taxon>Ulvophyceae</taxon>
        <taxon>TCBD clade</taxon>
        <taxon>Bryopsidales</taxon>
        <taxon>Ostreobineae</taxon>
        <taxon>Ostreobiaceae</taxon>
        <taxon>Ostreobium</taxon>
    </lineage>
</organism>